<dbReference type="GO" id="GO:0016020">
    <property type="term" value="C:membrane"/>
    <property type="evidence" value="ECO:0007669"/>
    <property type="project" value="GOC"/>
</dbReference>
<dbReference type="OrthoDB" id="9793186at2"/>
<keyword evidence="3" id="KW-0012">Acyltransferase</keyword>
<dbReference type="InterPro" id="IPR011499">
    <property type="entry name" value="Lipid_A_biosynth_N"/>
</dbReference>
<sequence length="113" mass="13167">MDSFAHHFQHILDALHRFELTPWKMVGYAGTLMFTSRWFVQLYYTRKHKRVVMPLAFWWLSVMGSTLLLAYFILGKNDSVGILSNFFPVFVSVYNLVVHLRHQKNSITGDATG</sequence>
<proteinExistence type="predicted"/>
<feature type="transmembrane region" description="Helical" evidence="1">
    <location>
        <begin position="56"/>
        <end position="74"/>
    </location>
</feature>
<keyword evidence="4" id="KW-1185">Reference proteome</keyword>
<evidence type="ECO:0000259" key="2">
    <source>
        <dbReference type="SMART" id="SM01259"/>
    </source>
</evidence>
<organism evidence="3 4">
    <name type="scientific">Dyella thiooxydans</name>
    <dbReference type="NCBI Taxonomy" id="445710"/>
    <lineage>
        <taxon>Bacteria</taxon>
        <taxon>Pseudomonadati</taxon>
        <taxon>Pseudomonadota</taxon>
        <taxon>Gammaproteobacteria</taxon>
        <taxon>Lysobacterales</taxon>
        <taxon>Rhodanobacteraceae</taxon>
        <taxon>Dyella</taxon>
    </lineage>
</organism>
<dbReference type="GO" id="GO:0009245">
    <property type="term" value="P:lipid A biosynthetic process"/>
    <property type="evidence" value="ECO:0007669"/>
    <property type="project" value="InterPro"/>
</dbReference>
<accession>A0A160MZN8</accession>
<dbReference type="GO" id="GO:0016746">
    <property type="term" value="F:acyltransferase activity"/>
    <property type="evidence" value="ECO:0007669"/>
    <property type="project" value="UniProtKB-KW"/>
</dbReference>
<keyword evidence="1" id="KW-1133">Transmembrane helix</keyword>
<keyword evidence="1" id="KW-0472">Membrane</keyword>
<dbReference type="STRING" id="445710.ATSB10_11600"/>
<feature type="transmembrane region" description="Helical" evidence="1">
    <location>
        <begin position="25"/>
        <end position="44"/>
    </location>
</feature>
<dbReference type="RefSeq" id="WP_063671165.1">
    <property type="nucleotide sequence ID" value="NZ_CP014841.1"/>
</dbReference>
<reference evidence="3 4" key="1">
    <citation type="submission" date="2016-02" db="EMBL/GenBank/DDBJ databases">
        <title>Complete genome sequencing and analysis of ATSB10, Dyella thiooxydans isolated from rhizosphere soil of sunflower (Helianthus annuus L.).</title>
        <authorList>
            <person name="Lee Y."/>
            <person name="Hwangbo K."/>
            <person name="Chung H."/>
            <person name="Yoo J."/>
            <person name="Kim K.Y."/>
            <person name="Sa T.M."/>
            <person name="Um Y."/>
            <person name="Madhaiyan M."/>
        </authorList>
    </citation>
    <scope>NUCLEOTIDE SEQUENCE [LARGE SCALE GENOMIC DNA]</scope>
    <source>
        <strain evidence="3 4">ATSB10</strain>
    </source>
</reference>
<protein>
    <submittedName>
        <fullName evidence="3">Lipid A biosynthesis acyltransferase</fullName>
    </submittedName>
</protein>
<feature type="domain" description="Lipid A biosynthesis N-terminal" evidence="2">
    <location>
        <begin position="26"/>
        <end position="98"/>
    </location>
</feature>
<dbReference type="SMART" id="SM01259">
    <property type="entry name" value="LAB_N"/>
    <property type="match status" value="1"/>
</dbReference>
<dbReference type="PATRIC" id="fig|445710.3.peg.1155"/>
<evidence type="ECO:0000313" key="4">
    <source>
        <dbReference type="Proteomes" id="UP000077255"/>
    </source>
</evidence>
<gene>
    <name evidence="3" type="ORF">ATSB10_11600</name>
</gene>
<dbReference type="Pfam" id="PF07578">
    <property type="entry name" value="LAB_N"/>
    <property type="match status" value="1"/>
</dbReference>
<keyword evidence="1" id="KW-0812">Transmembrane</keyword>
<dbReference type="GO" id="GO:0008915">
    <property type="term" value="F:lipid-A-disaccharide synthase activity"/>
    <property type="evidence" value="ECO:0007669"/>
    <property type="project" value="InterPro"/>
</dbReference>
<dbReference type="EMBL" id="CP014841">
    <property type="protein sequence ID" value="AND68614.1"/>
    <property type="molecule type" value="Genomic_DNA"/>
</dbReference>
<dbReference type="Gene3D" id="1.20.1280.290">
    <property type="match status" value="1"/>
</dbReference>
<dbReference type="Proteomes" id="UP000077255">
    <property type="component" value="Chromosome"/>
</dbReference>
<feature type="transmembrane region" description="Helical" evidence="1">
    <location>
        <begin position="80"/>
        <end position="98"/>
    </location>
</feature>
<name>A0A160MZN8_9GAMM</name>
<evidence type="ECO:0000313" key="3">
    <source>
        <dbReference type="EMBL" id="AND68614.1"/>
    </source>
</evidence>
<evidence type="ECO:0000256" key="1">
    <source>
        <dbReference type="SAM" id="Phobius"/>
    </source>
</evidence>
<dbReference type="AlphaFoldDB" id="A0A160MZN8"/>
<keyword evidence="3" id="KW-0808">Transferase</keyword>
<dbReference type="KEGG" id="dtx:ATSB10_11600"/>